<evidence type="ECO:0000313" key="2">
    <source>
        <dbReference type="EMBL" id="MBC5728278.1"/>
    </source>
</evidence>
<protein>
    <submittedName>
        <fullName evidence="2">DNA double-strand break repair nuclease NurA</fullName>
    </submittedName>
</protein>
<dbReference type="InterPro" id="IPR018977">
    <property type="entry name" value="NurA_domain"/>
</dbReference>
<dbReference type="Proteomes" id="UP000636755">
    <property type="component" value="Unassembled WGS sequence"/>
</dbReference>
<proteinExistence type="predicted"/>
<accession>A0ABR7HL70</accession>
<keyword evidence="3" id="KW-1185">Reference proteome</keyword>
<feature type="domain" description="NurA" evidence="1">
    <location>
        <begin position="58"/>
        <end position="259"/>
    </location>
</feature>
<evidence type="ECO:0000313" key="3">
    <source>
        <dbReference type="Proteomes" id="UP000636755"/>
    </source>
</evidence>
<organism evidence="2 3">
    <name type="scientific">Ruminococcus intestinalis</name>
    <dbReference type="NCBI Taxonomy" id="2763066"/>
    <lineage>
        <taxon>Bacteria</taxon>
        <taxon>Bacillati</taxon>
        <taxon>Bacillota</taxon>
        <taxon>Clostridia</taxon>
        <taxon>Eubacteriales</taxon>
        <taxon>Oscillospiraceae</taxon>
        <taxon>Ruminococcus</taxon>
    </lineage>
</organism>
<comment type="caution">
    <text evidence="2">The sequence shown here is derived from an EMBL/GenBank/DDBJ whole genome shotgun (WGS) entry which is preliminary data.</text>
</comment>
<reference evidence="2 3" key="1">
    <citation type="submission" date="2020-08" db="EMBL/GenBank/DDBJ databases">
        <title>Genome public.</title>
        <authorList>
            <person name="Liu C."/>
            <person name="Sun Q."/>
        </authorList>
    </citation>
    <scope>NUCLEOTIDE SEQUENCE [LARGE SCALE GENOMIC DNA]</scope>
    <source>
        <strain evidence="2 3">NSJ-71</strain>
    </source>
</reference>
<dbReference type="Pfam" id="PF09376">
    <property type="entry name" value="NurA"/>
    <property type="match status" value="1"/>
</dbReference>
<dbReference type="RefSeq" id="WP_186935437.1">
    <property type="nucleotide sequence ID" value="NZ_JACOPS010000003.1"/>
</dbReference>
<gene>
    <name evidence="2" type="ORF">H8R91_07065</name>
</gene>
<name>A0ABR7HL70_9FIRM</name>
<evidence type="ECO:0000259" key="1">
    <source>
        <dbReference type="Pfam" id="PF09376"/>
    </source>
</evidence>
<dbReference type="EMBL" id="JACOPS010000003">
    <property type="protein sequence ID" value="MBC5728278.1"/>
    <property type="molecule type" value="Genomic_DNA"/>
</dbReference>
<sequence>MSDYNVDRTSHIDIVDNPDVRVFLENCDYMKAPTGNEINDITNHFLTIPDAEYDLPQKVISIDGSNYEASVRKELPFTRVGFVKISNLLIRRNALKSLSEGNFVNPFEVAKLSKDNSSLSFALPSTNMCYKGESNVRDSFRKALDEILYNCRFWEKDASTSLRTTLFRMASLRSNDVDSENDKLVLFKCPSCSAENLELWDIPEVQRCPYCGNIVYPSDCLRIWEDVGDAGSNQSALTRFTNAIMHLLVVHYIRFLKEKSPDSYLNALTDLCFIVSGPLAVFGNPAWLHASILKYLYDINKELVDSGRAPIIVMGVLKAGAICDYFKMIGPSVKKNSIYAVSDEFRNKYINFDREPSSTTFGAETYYGQDFLLKTETGKLFVFNALLPYRDKHNKIVFKKEKSNLLNYKNIGTYIELIEEFECDLDSTSIVPIALAQRYTAISLEPGGQVLDLLAKSNFQ</sequence>